<feature type="domain" description="Lipase maturation factor 1/2 C-terminal" evidence="10">
    <location>
        <begin position="373"/>
        <end position="514"/>
    </location>
</feature>
<feature type="transmembrane region" description="Helical" evidence="8">
    <location>
        <begin position="305"/>
        <end position="327"/>
    </location>
</feature>
<evidence type="ECO:0000256" key="1">
    <source>
        <dbReference type="ARBA" id="ARBA00004477"/>
    </source>
</evidence>
<keyword evidence="6 8" id="KW-0472">Membrane</keyword>
<evidence type="ECO:0000256" key="7">
    <source>
        <dbReference type="SAM" id="MobiDB-lite"/>
    </source>
</evidence>
<proteinExistence type="inferred from homology"/>
<accession>A0A177HJF2</accession>
<keyword evidence="12" id="KW-1185">Reference proteome</keyword>
<dbReference type="PATRIC" id="fig|1716141.3.peg.5958"/>
<evidence type="ECO:0000313" key="12">
    <source>
        <dbReference type="Proteomes" id="UP000077381"/>
    </source>
</evidence>
<dbReference type="Proteomes" id="UP000077381">
    <property type="component" value="Unassembled WGS sequence"/>
</dbReference>
<evidence type="ECO:0000256" key="2">
    <source>
        <dbReference type="ARBA" id="ARBA00005512"/>
    </source>
</evidence>
<evidence type="ECO:0000256" key="3">
    <source>
        <dbReference type="ARBA" id="ARBA00022692"/>
    </source>
</evidence>
<comment type="caution">
    <text evidence="11">The sequence shown here is derived from an EMBL/GenBank/DDBJ whole genome shotgun (WGS) entry which is preliminary data.</text>
</comment>
<dbReference type="InterPro" id="IPR009613">
    <property type="entry name" value="LMF"/>
</dbReference>
<name>A0A177HJF2_9ACTN</name>
<keyword evidence="3 8" id="KW-0812">Transmembrane</keyword>
<gene>
    <name evidence="11" type="ORF">STSP_56690</name>
</gene>
<feature type="compositionally biased region" description="Basic and acidic residues" evidence="7">
    <location>
        <begin position="25"/>
        <end position="39"/>
    </location>
</feature>
<evidence type="ECO:0000259" key="9">
    <source>
        <dbReference type="Pfam" id="PF06762"/>
    </source>
</evidence>
<comment type="subcellular location">
    <subcellularLocation>
        <location evidence="1">Endoplasmic reticulum membrane</location>
        <topology evidence="1">Multi-pass membrane protein</topology>
    </subcellularLocation>
</comment>
<feature type="domain" description="Lipase maturation factor 1/2 N-terminal" evidence="9">
    <location>
        <begin position="171"/>
        <end position="318"/>
    </location>
</feature>
<reference evidence="11 12" key="1">
    <citation type="submission" date="2015-12" db="EMBL/GenBank/DDBJ databases">
        <title>Genome sequence of Streptomyces sp. G25.</title>
        <authorList>
            <person name="Poehlein A."/>
            <person name="Roettig A."/>
            <person name="Hiessl S."/>
            <person name="Hauschild P."/>
            <person name="Schauer J."/>
            <person name="Madkour M.H."/>
            <person name="Al-Ansari A.M."/>
            <person name="Almakishah N.H."/>
            <person name="Steinbuechel A."/>
            <person name="Daniel R."/>
        </authorList>
    </citation>
    <scope>NUCLEOTIDE SEQUENCE [LARGE SCALE GENOMIC DNA]</scope>
    <source>
        <strain evidence="12">G25(2015)</strain>
    </source>
</reference>
<dbReference type="PANTHER" id="PTHR14463:SF10">
    <property type="entry name" value="LIPASE MATURATION FACTOR 1"/>
    <property type="match status" value="1"/>
</dbReference>
<dbReference type="GO" id="GO:0051604">
    <property type="term" value="P:protein maturation"/>
    <property type="evidence" value="ECO:0007669"/>
    <property type="project" value="InterPro"/>
</dbReference>
<feature type="region of interest" description="Disordered" evidence="7">
    <location>
        <begin position="21"/>
        <end position="43"/>
    </location>
</feature>
<dbReference type="EMBL" id="LOHS01000116">
    <property type="protein sequence ID" value="OAH11045.1"/>
    <property type="molecule type" value="Genomic_DNA"/>
</dbReference>
<evidence type="ECO:0000259" key="10">
    <source>
        <dbReference type="Pfam" id="PF25179"/>
    </source>
</evidence>
<comment type="similarity">
    <text evidence="2">Belongs to the lipase maturation factor family.</text>
</comment>
<dbReference type="InterPro" id="IPR057434">
    <property type="entry name" value="LMF1/2_N"/>
</dbReference>
<sequence>MFSRLSVRPFAGNCLFDPRLPRKPRGADRERNGLRRPRESGAGSGAKIGFVEWFTGPDYWLSRLVFQRGLAAVYLVAFLTAALQFRPLLGERGMLPVPRYVARVPFRDAPSVFQLHYSDRFFALWSWAGCLVSAALLAGVDGLLPLWAAMLLWLVPWLLYLSIVNVGQTWYGFGWESLLLEVGFLAVFLGNDRTAPPVLVLFLLRWVLFRVEFGAGLIKLRGDPCWRKLTCLDYHHETQPMPGPLSWFFHHLPKPLHRVETAANHFTQLVVPVLLFTPQPIASAAACLMILTQLWLVLSGNFSWLNWITIVVALSAVDFSPVAAPPALPPAPLWYEIVVLAVTALVLVLSYRPARNLVSRRQIMNYSFDPFHLVNTYGAFGSINRIREEVVIEGTADEVPSPDADWREYEFKGKPSDPRRWPRQYAPYHLRLDWLMWFAGISPAYAGSWFGPLVERLLENDRETLRLLRRSPFPPDSPPRYIRARLYQYRFTTWREMRTTGACWHRTYVREFLPPTRLDVVAQRR</sequence>
<feature type="transmembrane region" description="Helical" evidence="8">
    <location>
        <begin position="333"/>
        <end position="351"/>
    </location>
</feature>
<evidence type="ECO:0008006" key="13">
    <source>
        <dbReference type="Google" id="ProtNLM"/>
    </source>
</evidence>
<dbReference type="InterPro" id="IPR057433">
    <property type="entry name" value="LMF1/2_C"/>
</dbReference>
<evidence type="ECO:0000256" key="5">
    <source>
        <dbReference type="ARBA" id="ARBA00022989"/>
    </source>
</evidence>
<feature type="transmembrane region" description="Helical" evidence="8">
    <location>
        <begin position="146"/>
        <end position="164"/>
    </location>
</feature>
<dbReference type="Pfam" id="PF06762">
    <property type="entry name" value="LMF1"/>
    <property type="match status" value="1"/>
</dbReference>
<keyword evidence="5 8" id="KW-1133">Transmembrane helix</keyword>
<dbReference type="AlphaFoldDB" id="A0A177HJF2"/>
<evidence type="ECO:0000256" key="8">
    <source>
        <dbReference type="SAM" id="Phobius"/>
    </source>
</evidence>
<organism evidence="11 12">
    <name type="scientific">Streptomyces jeddahensis</name>
    <dbReference type="NCBI Taxonomy" id="1716141"/>
    <lineage>
        <taxon>Bacteria</taxon>
        <taxon>Bacillati</taxon>
        <taxon>Actinomycetota</taxon>
        <taxon>Actinomycetes</taxon>
        <taxon>Kitasatosporales</taxon>
        <taxon>Streptomycetaceae</taxon>
        <taxon>Streptomyces</taxon>
    </lineage>
</organism>
<evidence type="ECO:0000313" key="11">
    <source>
        <dbReference type="EMBL" id="OAH11045.1"/>
    </source>
</evidence>
<feature type="transmembrane region" description="Helical" evidence="8">
    <location>
        <begin position="121"/>
        <end position="139"/>
    </location>
</feature>
<dbReference type="PANTHER" id="PTHR14463">
    <property type="entry name" value="LIPASE MATURATION FACTOR"/>
    <property type="match status" value="1"/>
</dbReference>
<protein>
    <recommendedName>
        <fullName evidence="13">Lipase maturation factor</fullName>
    </recommendedName>
</protein>
<evidence type="ECO:0000256" key="6">
    <source>
        <dbReference type="ARBA" id="ARBA00023136"/>
    </source>
</evidence>
<feature type="transmembrane region" description="Helical" evidence="8">
    <location>
        <begin position="69"/>
        <end position="89"/>
    </location>
</feature>
<dbReference type="STRING" id="1716141.STSP_56690"/>
<keyword evidence="4" id="KW-0256">Endoplasmic reticulum</keyword>
<evidence type="ECO:0000256" key="4">
    <source>
        <dbReference type="ARBA" id="ARBA00022824"/>
    </source>
</evidence>
<dbReference type="Pfam" id="PF25179">
    <property type="entry name" value="LMF1_C"/>
    <property type="match status" value="1"/>
</dbReference>